<gene>
    <name evidence="2" type="ORF">SAMN06273567_104105</name>
</gene>
<proteinExistence type="predicted"/>
<evidence type="ECO:0000313" key="2">
    <source>
        <dbReference type="EMBL" id="SMO77620.1"/>
    </source>
</evidence>
<feature type="domain" description="Amphi-Trp" evidence="1">
    <location>
        <begin position="3"/>
        <end position="80"/>
    </location>
</feature>
<dbReference type="Pfam" id="PF20068">
    <property type="entry name" value="Amphi-Trp"/>
    <property type="match status" value="1"/>
</dbReference>
<evidence type="ECO:0000313" key="3">
    <source>
        <dbReference type="Proteomes" id="UP000317484"/>
    </source>
</evidence>
<dbReference type="InterPro" id="IPR027598">
    <property type="entry name" value="Amphi-Trp_dom"/>
</dbReference>
<dbReference type="AlphaFoldDB" id="A0A521E3C5"/>
<organism evidence="2 3">
    <name type="scientific">Geodermatophilus aquaeductus</name>
    <dbReference type="NCBI Taxonomy" id="1564161"/>
    <lineage>
        <taxon>Bacteria</taxon>
        <taxon>Bacillati</taxon>
        <taxon>Actinomycetota</taxon>
        <taxon>Actinomycetes</taxon>
        <taxon>Geodermatophilales</taxon>
        <taxon>Geodermatophilaceae</taxon>
        <taxon>Geodermatophilus</taxon>
    </lineage>
</organism>
<keyword evidence="3" id="KW-1185">Reference proteome</keyword>
<evidence type="ECO:0000259" key="1">
    <source>
        <dbReference type="Pfam" id="PF20068"/>
    </source>
</evidence>
<dbReference type="Proteomes" id="UP000317484">
    <property type="component" value="Unassembled WGS sequence"/>
</dbReference>
<name>A0A521E3C5_9ACTN</name>
<reference evidence="2 3" key="1">
    <citation type="submission" date="2017-05" db="EMBL/GenBank/DDBJ databases">
        <authorList>
            <person name="Varghese N."/>
            <person name="Submissions S."/>
        </authorList>
    </citation>
    <scope>NUCLEOTIDE SEQUENCE [LARGE SCALE GENOMIC DNA]</scope>
    <source>
        <strain evidence="2 3">DSM 46834</strain>
    </source>
</reference>
<dbReference type="NCBIfam" id="TIGR04354">
    <property type="entry name" value="amphi-Trp"/>
    <property type="match status" value="1"/>
</dbReference>
<accession>A0A521E3C5</accession>
<protein>
    <submittedName>
        <fullName evidence="2">Amphi-Trp domain-containing protein</fullName>
    </submittedName>
</protein>
<dbReference type="EMBL" id="FXTJ01000004">
    <property type="protein sequence ID" value="SMO77620.1"/>
    <property type="molecule type" value="Genomic_DNA"/>
</dbReference>
<dbReference type="RefSeq" id="WP_142458720.1">
    <property type="nucleotide sequence ID" value="NZ_FXTJ01000004.1"/>
</dbReference>
<sequence>MSDVKIEQKVVRSRAEVAQLLAELAKSMEGEGSVSLRLADSTVELEVPDRIRCEVEVEVDGDEVELELEFTWSTARTAAKGASAKGSAGT</sequence>